<accession>B2A4T9</accession>
<dbReference type="Proteomes" id="UP000001683">
    <property type="component" value="Chromosome"/>
</dbReference>
<keyword evidence="1" id="KW-0175">Coiled coil</keyword>
<evidence type="ECO:0000313" key="3">
    <source>
        <dbReference type="Proteomes" id="UP000001683"/>
    </source>
</evidence>
<dbReference type="PROSITE" id="PS51257">
    <property type="entry name" value="PROKAR_LIPOPROTEIN"/>
    <property type="match status" value="1"/>
</dbReference>
<gene>
    <name evidence="2" type="ordered locus">Nther_0263</name>
</gene>
<dbReference type="KEGG" id="nth:Nther_0263"/>
<protein>
    <recommendedName>
        <fullName evidence="4">Lipoprotein</fullName>
    </recommendedName>
</protein>
<dbReference type="eggNOG" id="ENOG5033MW3">
    <property type="taxonomic scope" value="Bacteria"/>
</dbReference>
<sequence length="236" mass="27016">MIKLNNKFFVSLLIFIVTASLIAIGCTETENKVSEEKKEELESEITDLENEIDDLETRLDEYSELPRELSFAEKAADDYTIFLEKALENLNEEEVKEVAKQGYQHELTIRPTGTTKNREEIPSDGRVKTALDEFSVEISEKQRAIPDIGDSFIKKAEENKLEHSENYPSEQELLVVKTEGVDYKHGVSSSPIDRGHSFWLTFEEIEKGKTLEIEVDSQIKERVGLKTDVLEIEVEE</sequence>
<dbReference type="EMBL" id="CP001034">
    <property type="protein sequence ID" value="ACB83861.1"/>
    <property type="molecule type" value="Genomic_DNA"/>
</dbReference>
<organism evidence="2 3">
    <name type="scientific">Natranaerobius thermophilus (strain ATCC BAA-1301 / DSM 18059 / JW/NM-WN-LF)</name>
    <dbReference type="NCBI Taxonomy" id="457570"/>
    <lineage>
        <taxon>Bacteria</taxon>
        <taxon>Bacillati</taxon>
        <taxon>Bacillota</taxon>
        <taxon>Clostridia</taxon>
        <taxon>Natranaerobiales</taxon>
        <taxon>Natranaerobiaceae</taxon>
        <taxon>Natranaerobius</taxon>
    </lineage>
</organism>
<dbReference type="InParanoid" id="B2A4T9"/>
<evidence type="ECO:0000256" key="1">
    <source>
        <dbReference type="SAM" id="Coils"/>
    </source>
</evidence>
<proteinExistence type="predicted"/>
<evidence type="ECO:0000313" key="2">
    <source>
        <dbReference type="EMBL" id="ACB83861.1"/>
    </source>
</evidence>
<reference evidence="2 3" key="1">
    <citation type="submission" date="2008-04" db="EMBL/GenBank/DDBJ databases">
        <title>Complete sequence of chromosome of Natranaerobius thermophilus JW/NM-WN-LF.</title>
        <authorList>
            <consortium name="US DOE Joint Genome Institute"/>
            <person name="Copeland A."/>
            <person name="Lucas S."/>
            <person name="Lapidus A."/>
            <person name="Glavina del Rio T."/>
            <person name="Dalin E."/>
            <person name="Tice H."/>
            <person name="Bruce D."/>
            <person name="Goodwin L."/>
            <person name="Pitluck S."/>
            <person name="Chertkov O."/>
            <person name="Brettin T."/>
            <person name="Detter J.C."/>
            <person name="Han C."/>
            <person name="Kuske C.R."/>
            <person name="Schmutz J."/>
            <person name="Larimer F."/>
            <person name="Land M."/>
            <person name="Hauser L."/>
            <person name="Kyrpides N."/>
            <person name="Lykidis A."/>
            <person name="Mesbah N.M."/>
            <person name="Wiegel J."/>
        </authorList>
    </citation>
    <scope>NUCLEOTIDE SEQUENCE [LARGE SCALE GENOMIC DNA]</scope>
    <source>
        <strain evidence="3">ATCC BAA-1301 / DSM 18059 / JW/NM-WN-LF</strain>
    </source>
</reference>
<dbReference type="AlphaFoldDB" id="B2A4T9"/>
<evidence type="ECO:0008006" key="4">
    <source>
        <dbReference type="Google" id="ProtNLM"/>
    </source>
</evidence>
<dbReference type="STRING" id="457570.Nther_0263"/>
<keyword evidence="3" id="KW-1185">Reference proteome</keyword>
<feature type="coiled-coil region" evidence="1">
    <location>
        <begin position="24"/>
        <end position="65"/>
    </location>
</feature>
<name>B2A4T9_NATTJ</name>
<reference evidence="2 3" key="2">
    <citation type="journal article" date="2011" name="J. Bacteriol.">
        <title>Complete genome sequence of the anaerobic, halophilic alkalithermophile Natranaerobius thermophilus JW/NM-WN-LF.</title>
        <authorList>
            <person name="Zhao B."/>
            <person name="Mesbah N.M."/>
            <person name="Dalin E."/>
            <person name="Goodwin L."/>
            <person name="Nolan M."/>
            <person name="Pitluck S."/>
            <person name="Chertkov O."/>
            <person name="Brettin T.S."/>
            <person name="Han J."/>
            <person name="Larimer F.W."/>
            <person name="Land M.L."/>
            <person name="Hauser L."/>
            <person name="Kyrpides N."/>
            <person name="Wiegel J."/>
        </authorList>
    </citation>
    <scope>NUCLEOTIDE SEQUENCE [LARGE SCALE GENOMIC DNA]</scope>
    <source>
        <strain evidence="3">ATCC BAA-1301 / DSM 18059 / JW/NM-WN-LF</strain>
    </source>
</reference>
<dbReference type="HOGENOM" id="CLU_1169670_0_0_9"/>